<organism evidence="2 3">
    <name type="scientific">Petrolisthes cinctipes</name>
    <name type="common">Flat porcelain crab</name>
    <dbReference type="NCBI Taxonomy" id="88211"/>
    <lineage>
        <taxon>Eukaryota</taxon>
        <taxon>Metazoa</taxon>
        <taxon>Ecdysozoa</taxon>
        <taxon>Arthropoda</taxon>
        <taxon>Crustacea</taxon>
        <taxon>Multicrustacea</taxon>
        <taxon>Malacostraca</taxon>
        <taxon>Eumalacostraca</taxon>
        <taxon>Eucarida</taxon>
        <taxon>Decapoda</taxon>
        <taxon>Pleocyemata</taxon>
        <taxon>Anomura</taxon>
        <taxon>Galatheoidea</taxon>
        <taxon>Porcellanidae</taxon>
        <taxon>Petrolisthes</taxon>
    </lineage>
</organism>
<sequence length="51" mass="4792">GEVGASLGSASGAGGEKPLSSAWQAALSGATSMQGQVAEAPPPADTAQHEA</sequence>
<comment type="caution">
    <text evidence="2">The sequence shown here is derived from an EMBL/GenBank/DDBJ whole genome shotgun (WGS) entry which is preliminary data.</text>
</comment>
<reference evidence="2" key="1">
    <citation type="submission" date="2023-10" db="EMBL/GenBank/DDBJ databases">
        <title>Genome assemblies of two species of porcelain crab, Petrolisthes cinctipes and Petrolisthes manimaculis (Anomura: Porcellanidae).</title>
        <authorList>
            <person name="Angst P."/>
        </authorList>
    </citation>
    <scope>NUCLEOTIDE SEQUENCE</scope>
    <source>
        <strain evidence="2">PB745_01</strain>
        <tissue evidence="2">Gill</tissue>
    </source>
</reference>
<dbReference type="AlphaFoldDB" id="A0AAE1FEV3"/>
<dbReference type="EMBL" id="JAWQEG010002419">
    <property type="protein sequence ID" value="KAK3872075.1"/>
    <property type="molecule type" value="Genomic_DNA"/>
</dbReference>
<feature type="non-terminal residue" evidence="2">
    <location>
        <position position="1"/>
    </location>
</feature>
<keyword evidence="3" id="KW-1185">Reference proteome</keyword>
<evidence type="ECO:0000256" key="1">
    <source>
        <dbReference type="SAM" id="MobiDB-lite"/>
    </source>
</evidence>
<evidence type="ECO:0000313" key="3">
    <source>
        <dbReference type="Proteomes" id="UP001286313"/>
    </source>
</evidence>
<evidence type="ECO:0000313" key="2">
    <source>
        <dbReference type="EMBL" id="KAK3872075.1"/>
    </source>
</evidence>
<protein>
    <submittedName>
        <fullName evidence="2">Uncharacterized protein</fullName>
    </submittedName>
</protein>
<accession>A0AAE1FEV3</accession>
<feature type="compositionally biased region" description="Low complexity" evidence="1">
    <location>
        <begin position="1"/>
        <end position="10"/>
    </location>
</feature>
<feature type="region of interest" description="Disordered" evidence="1">
    <location>
        <begin position="1"/>
        <end position="51"/>
    </location>
</feature>
<dbReference type="Proteomes" id="UP001286313">
    <property type="component" value="Unassembled WGS sequence"/>
</dbReference>
<gene>
    <name evidence="2" type="ORF">Pcinc_022816</name>
</gene>
<name>A0AAE1FEV3_PETCI</name>
<proteinExistence type="predicted"/>